<proteinExistence type="predicted"/>
<reference evidence="2 3" key="1">
    <citation type="submission" date="2017-08" db="EMBL/GenBank/DDBJ databases">
        <title>Multipartite genome sequences of Sinorhizobium species nodulating soybeans.</title>
        <authorList>
            <person name="Tian C.F."/>
        </authorList>
    </citation>
    <scope>NUCLEOTIDE SEQUENCE [LARGE SCALE GENOMIC DNA]</scope>
    <source>
        <strain evidence="2 3">CCBAU 05684</strain>
        <plasmid evidence="3">psj05684b</plasmid>
    </source>
</reference>
<keyword evidence="3" id="KW-1185">Reference proteome</keyword>
<geneLocation type="plasmid" evidence="3">
    <name>psj05684b</name>
</geneLocation>
<sequence length="303" mass="34092">MSPAIASYISSDRALEAGQDGLEQLPPLAEWQSSQISAVEIEEIESEEDDLVWLMRGRPAPERSLQHAEVGAPLLVENDRLAVQDRRLHFESPRLGRNRLPLSTACCGKNVKVQAAKKVRYVVLRETTNFPVRAYPVLDWLRDAAEYFGKRNRNAEEAIQNALDDCEIVLLNALSVKERMMNHTHDTPGPQTHRRERHPSKDGRMVRQKNVAGRVFRSGQPSSTARSRLPSGYRRHQPEAVEALERAGDQFGGMEVSEAKRPKTLEDENTKLKRLLADAMLDNAALKDHKFAPGPIQSQALPR</sequence>
<protein>
    <submittedName>
        <fullName evidence="2">Mobile element protein</fullName>
    </submittedName>
</protein>
<dbReference type="eggNOG" id="COG2963">
    <property type="taxonomic scope" value="Bacteria"/>
</dbReference>
<dbReference type="AlphaFoldDB" id="A0A249PL45"/>
<dbReference type="KEGG" id="esj:SJ05684_b54900"/>
<evidence type="ECO:0000313" key="3">
    <source>
        <dbReference type="Proteomes" id="UP000217211"/>
    </source>
</evidence>
<organism evidence="2 3">
    <name type="scientific">Sinorhizobium sojae CCBAU 05684</name>
    <dbReference type="NCBI Taxonomy" id="716928"/>
    <lineage>
        <taxon>Bacteria</taxon>
        <taxon>Pseudomonadati</taxon>
        <taxon>Pseudomonadota</taxon>
        <taxon>Alphaproteobacteria</taxon>
        <taxon>Hyphomicrobiales</taxon>
        <taxon>Rhizobiaceae</taxon>
        <taxon>Sinorhizobium/Ensifer group</taxon>
        <taxon>Sinorhizobium</taxon>
    </lineage>
</organism>
<name>A0A249PL45_9HYPH</name>
<accession>A0A249PL45</accession>
<evidence type="ECO:0000256" key="1">
    <source>
        <dbReference type="SAM" id="MobiDB-lite"/>
    </source>
</evidence>
<evidence type="ECO:0000313" key="2">
    <source>
        <dbReference type="EMBL" id="ASY66472.1"/>
    </source>
</evidence>
<keyword evidence="2" id="KW-0614">Plasmid</keyword>
<gene>
    <name evidence="2" type="ORF">SJ05684_b54900</name>
</gene>
<feature type="region of interest" description="Disordered" evidence="1">
    <location>
        <begin position="182"/>
        <end position="234"/>
    </location>
</feature>
<dbReference type="Proteomes" id="UP000217211">
    <property type="component" value="Plasmid pSJ05684b"/>
</dbReference>
<dbReference type="EMBL" id="CP023068">
    <property type="protein sequence ID" value="ASY66472.1"/>
    <property type="molecule type" value="Genomic_DNA"/>
</dbReference>